<evidence type="ECO:0000256" key="1">
    <source>
        <dbReference type="RuleBase" id="RU003494"/>
    </source>
</evidence>
<dbReference type="InterPro" id="IPR036282">
    <property type="entry name" value="Glutathione-S-Trfase_C_sf"/>
</dbReference>
<dbReference type="SUPFAM" id="SSF47616">
    <property type="entry name" value="GST C-terminal domain-like"/>
    <property type="match status" value="1"/>
</dbReference>
<dbReference type="PANTHER" id="PTHR44051:SF19">
    <property type="entry name" value="DISULFIDE-BOND OXIDOREDUCTASE YFCG"/>
    <property type="match status" value="1"/>
</dbReference>
<dbReference type="Pfam" id="PF00043">
    <property type="entry name" value="GST_C"/>
    <property type="match status" value="1"/>
</dbReference>
<dbReference type="RefSeq" id="WP_019958560.1">
    <property type="nucleotide sequence ID" value="NZ_CP091512.1"/>
</dbReference>
<dbReference type="Pfam" id="PF02798">
    <property type="entry name" value="GST_N"/>
    <property type="match status" value="1"/>
</dbReference>
<protein>
    <submittedName>
        <fullName evidence="4">Glutathione S-transferase N-terminal domain-containing protein</fullName>
    </submittedName>
</protein>
<accession>A0ABY4EAH9</accession>
<dbReference type="SFLD" id="SFLDG01151">
    <property type="entry name" value="Main.2:_Nu-like"/>
    <property type="match status" value="1"/>
</dbReference>
<dbReference type="SFLD" id="SFLDG00358">
    <property type="entry name" value="Main_(cytGST)"/>
    <property type="match status" value="1"/>
</dbReference>
<feature type="domain" description="GST C-terminal" evidence="3">
    <location>
        <begin position="108"/>
        <end position="236"/>
    </location>
</feature>
<dbReference type="InterPro" id="IPR036249">
    <property type="entry name" value="Thioredoxin-like_sf"/>
</dbReference>
<dbReference type="CDD" id="cd03178">
    <property type="entry name" value="GST_C_Ure2p_like"/>
    <property type="match status" value="1"/>
</dbReference>
<name>A0ABY4EAH9_VITST</name>
<keyword evidence="5" id="KW-1185">Reference proteome</keyword>
<evidence type="ECO:0000313" key="4">
    <source>
        <dbReference type="EMBL" id="UOO92414.1"/>
    </source>
</evidence>
<dbReference type="Gene3D" id="3.40.30.10">
    <property type="entry name" value="Glutaredoxin"/>
    <property type="match status" value="1"/>
</dbReference>
<dbReference type="EMBL" id="CP091512">
    <property type="protein sequence ID" value="UOO92414.1"/>
    <property type="molecule type" value="Genomic_DNA"/>
</dbReference>
<dbReference type="CDD" id="cd03048">
    <property type="entry name" value="GST_N_Ure2p_like"/>
    <property type="match status" value="1"/>
</dbReference>
<evidence type="ECO:0000259" key="2">
    <source>
        <dbReference type="PROSITE" id="PS50404"/>
    </source>
</evidence>
<dbReference type="InterPro" id="IPR004045">
    <property type="entry name" value="Glutathione_S-Trfase_N"/>
</dbReference>
<dbReference type="Proteomes" id="UP000832034">
    <property type="component" value="Chromosome"/>
</dbReference>
<dbReference type="SFLD" id="SFLDS00019">
    <property type="entry name" value="Glutathione_Transferase_(cytos"/>
    <property type="match status" value="1"/>
</dbReference>
<evidence type="ECO:0000313" key="5">
    <source>
        <dbReference type="Proteomes" id="UP000832034"/>
    </source>
</evidence>
<dbReference type="PANTHER" id="PTHR44051">
    <property type="entry name" value="GLUTATHIONE S-TRANSFERASE-RELATED"/>
    <property type="match status" value="1"/>
</dbReference>
<proteinExistence type="inferred from homology"/>
<organism evidence="4 5">
    <name type="scientific">Vitreoscilla stercoraria</name>
    <dbReference type="NCBI Taxonomy" id="61"/>
    <lineage>
        <taxon>Bacteria</taxon>
        <taxon>Pseudomonadati</taxon>
        <taxon>Pseudomonadota</taxon>
        <taxon>Betaproteobacteria</taxon>
        <taxon>Neisseriales</taxon>
        <taxon>Neisseriaceae</taxon>
        <taxon>Vitreoscilla</taxon>
    </lineage>
</organism>
<reference evidence="4" key="1">
    <citation type="submission" date="2021-12" db="EMBL/GenBank/DDBJ databases">
        <authorList>
            <person name="Veyrier F.J."/>
        </authorList>
    </citation>
    <scope>NUCLEOTIDE SEQUENCE</scope>
    <source>
        <strain evidence="4">SAG 1488-6</strain>
    </source>
</reference>
<sequence>MSSLFDFPTTQKWPPQHPERLQLYSAPTPNGVKVSIMLEEIGLPYEAHLIHPNGNDHHSPEYITLNPNEKMPAIIDPNGLDGNVQPLFESNAILYYLAQKTGKLLPQDSVRQYQCLQWLFFQGAGMGPMLGQVGFFYKYAGKDIEDKRPLQRYLNESKRVFGVLNQHLEGKQWMMGDEYTIADIAVFPWIRSFNVYYEAGHLVDYDSFTNIHRVLEAFLARPAVQRGLLIPEVPEA</sequence>
<dbReference type="InterPro" id="IPR040079">
    <property type="entry name" value="Glutathione_S-Trfase"/>
</dbReference>
<gene>
    <name evidence="4" type="ORF">LVJ81_12550</name>
</gene>
<dbReference type="InterPro" id="IPR004046">
    <property type="entry name" value="GST_C"/>
</dbReference>
<comment type="similarity">
    <text evidence="1">Belongs to the GST superfamily.</text>
</comment>
<evidence type="ECO:0000259" key="3">
    <source>
        <dbReference type="PROSITE" id="PS50405"/>
    </source>
</evidence>
<reference evidence="4" key="2">
    <citation type="journal article" date="2022" name="Res Sq">
        <title>Evolution of multicellular longitudinally dividing oral cavity symbionts (Neisseriaceae).</title>
        <authorList>
            <person name="Nyongesa S."/>
            <person name="Weber P."/>
            <person name="Bernet E."/>
            <person name="Pullido F."/>
            <person name="Nieckarz M."/>
            <person name="Delaby M."/>
            <person name="Nieves C."/>
            <person name="Viehboeck T."/>
            <person name="Krause N."/>
            <person name="Rivera-Millot A."/>
            <person name="Nakamura A."/>
            <person name="Vischer N."/>
            <person name="VanNieuwenhze M."/>
            <person name="Brun Y."/>
            <person name="Cava F."/>
            <person name="Bulgheresi S."/>
            <person name="Veyrier F."/>
        </authorList>
    </citation>
    <scope>NUCLEOTIDE SEQUENCE</scope>
    <source>
        <strain evidence="4">SAG 1488-6</strain>
    </source>
</reference>
<dbReference type="PROSITE" id="PS50405">
    <property type="entry name" value="GST_CTER"/>
    <property type="match status" value="1"/>
</dbReference>
<dbReference type="InterPro" id="IPR010987">
    <property type="entry name" value="Glutathione-S-Trfase_C-like"/>
</dbReference>
<dbReference type="SUPFAM" id="SSF52833">
    <property type="entry name" value="Thioredoxin-like"/>
    <property type="match status" value="1"/>
</dbReference>
<dbReference type="PROSITE" id="PS50404">
    <property type="entry name" value="GST_NTER"/>
    <property type="match status" value="1"/>
</dbReference>
<dbReference type="Gene3D" id="1.20.1050.10">
    <property type="match status" value="1"/>
</dbReference>
<feature type="domain" description="GST N-terminal" evidence="2">
    <location>
        <begin position="18"/>
        <end position="105"/>
    </location>
</feature>